<sequence>MRRPNSVSKFHMILLCFLFAHSISLKCFEVYEWQYTCNEPNLTDIQWKKDHCYENNTWLQECEVYDIVPCDGNRTFTRAKWCPNTNGLKYNTAVLLSFFFGMFGIDRFYLGYTSVGFMKFFTGGFFLIGYLLDCILITCQIVRPANNSGYAASEPFPLLTKHPHRDIF</sequence>
<dbReference type="EMBL" id="JAPFFF010000004">
    <property type="protein sequence ID" value="KAK8891769.1"/>
    <property type="molecule type" value="Genomic_DNA"/>
</dbReference>
<comment type="similarity">
    <text evidence="2">Belongs to the TM2 family.</text>
</comment>
<feature type="transmembrane region" description="Helical" evidence="8">
    <location>
        <begin position="117"/>
        <end position="138"/>
    </location>
</feature>
<comment type="caution">
    <text evidence="11">The sequence shown here is derived from an EMBL/GenBank/DDBJ whole genome shotgun (WGS) entry which is preliminary data.</text>
</comment>
<evidence type="ECO:0000256" key="9">
    <source>
        <dbReference type="SAM" id="SignalP"/>
    </source>
</evidence>
<evidence type="ECO:0000256" key="3">
    <source>
        <dbReference type="ARBA" id="ARBA00022692"/>
    </source>
</evidence>
<accession>A0ABR2KKX5</accession>
<evidence type="ECO:0000256" key="5">
    <source>
        <dbReference type="ARBA" id="ARBA00022989"/>
    </source>
</evidence>
<evidence type="ECO:0000313" key="12">
    <source>
        <dbReference type="Proteomes" id="UP001470230"/>
    </source>
</evidence>
<comment type="subcellular location">
    <subcellularLocation>
        <location evidence="1">Membrane</location>
        <topology evidence="1">Multi-pass membrane protein</topology>
    </subcellularLocation>
</comment>
<evidence type="ECO:0000256" key="6">
    <source>
        <dbReference type="ARBA" id="ARBA00023136"/>
    </source>
</evidence>
<evidence type="ECO:0000259" key="10">
    <source>
        <dbReference type="Pfam" id="PF05154"/>
    </source>
</evidence>
<dbReference type="Pfam" id="PF05154">
    <property type="entry name" value="TM2"/>
    <property type="match status" value="1"/>
</dbReference>
<evidence type="ECO:0000256" key="8">
    <source>
        <dbReference type="SAM" id="Phobius"/>
    </source>
</evidence>
<gene>
    <name evidence="11" type="ORF">M9Y10_028989</name>
</gene>
<dbReference type="PANTHER" id="PTHR21016">
    <property type="entry name" value="BETA-AMYLOID BINDING PROTEIN-RELATED"/>
    <property type="match status" value="1"/>
</dbReference>
<evidence type="ECO:0000313" key="11">
    <source>
        <dbReference type="EMBL" id="KAK8891769.1"/>
    </source>
</evidence>
<dbReference type="Proteomes" id="UP001470230">
    <property type="component" value="Unassembled WGS sequence"/>
</dbReference>
<dbReference type="InterPro" id="IPR007829">
    <property type="entry name" value="TM2"/>
</dbReference>
<feature type="chain" id="PRO_5045838527" evidence="9">
    <location>
        <begin position="23"/>
        <end position="168"/>
    </location>
</feature>
<dbReference type="PANTHER" id="PTHR21016:SF1">
    <property type="entry name" value="TM2 DOMAIN-CONTAINING PROTEIN 1"/>
    <property type="match status" value="1"/>
</dbReference>
<feature type="transmembrane region" description="Helical" evidence="8">
    <location>
        <begin position="90"/>
        <end position="110"/>
    </location>
</feature>
<keyword evidence="5 8" id="KW-1133">Transmembrane helix</keyword>
<organism evidence="11 12">
    <name type="scientific">Tritrichomonas musculus</name>
    <dbReference type="NCBI Taxonomy" id="1915356"/>
    <lineage>
        <taxon>Eukaryota</taxon>
        <taxon>Metamonada</taxon>
        <taxon>Parabasalia</taxon>
        <taxon>Tritrichomonadida</taxon>
        <taxon>Tritrichomonadidae</taxon>
        <taxon>Tritrichomonas</taxon>
    </lineage>
</organism>
<protein>
    <submittedName>
        <fullName evidence="11">Amyloid-beta binding</fullName>
    </submittedName>
</protein>
<evidence type="ECO:0000256" key="7">
    <source>
        <dbReference type="ARBA" id="ARBA00023180"/>
    </source>
</evidence>
<evidence type="ECO:0000256" key="2">
    <source>
        <dbReference type="ARBA" id="ARBA00008284"/>
    </source>
</evidence>
<proteinExistence type="inferred from homology"/>
<keyword evidence="12" id="KW-1185">Reference proteome</keyword>
<keyword evidence="6 8" id="KW-0472">Membrane</keyword>
<evidence type="ECO:0000256" key="1">
    <source>
        <dbReference type="ARBA" id="ARBA00004141"/>
    </source>
</evidence>
<feature type="domain" description="TM2" evidence="10">
    <location>
        <begin position="89"/>
        <end position="135"/>
    </location>
</feature>
<evidence type="ECO:0000256" key="4">
    <source>
        <dbReference type="ARBA" id="ARBA00022729"/>
    </source>
</evidence>
<reference evidence="11 12" key="1">
    <citation type="submission" date="2024-04" db="EMBL/GenBank/DDBJ databases">
        <title>Tritrichomonas musculus Genome.</title>
        <authorList>
            <person name="Alves-Ferreira E."/>
            <person name="Grigg M."/>
            <person name="Lorenzi H."/>
            <person name="Galac M."/>
        </authorList>
    </citation>
    <scope>NUCLEOTIDE SEQUENCE [LARGE SCALE GENOMIC DNA]</scope>
    <source>
        <strain evidence="11 12">EAF2021</strain>
    </source>
</reference>
<keyword evidence="4 9" id="KW-0732">Signal</keyword>
<feature type="signal peptide" evidence="9">
    <location>
        <begin position="1"/>
        <end position="22"/>
    </location>
</feature>
<keyword evidence="7" id="KW-0325">Glycoprotein</keyword>
<name>A0ABR2KKX5_9EUKA</name>
<dbReference type="InterPro" id="IPR050932">
    <property type="entry name" value="TM2D1-3-like"/>
</dbReference>
<keyword evidence="3 8" id="KW-0812">Transmembrane</keyword>